<keyword evidence="8" id="KW-1185">Reference proteome</keyword>
<evidence type="ECO:0000256" key="5">
    <source>
        <dbReference type="SAM" id="Coils"/>
    </source>
</evidence>
<feature type="domain" description="HTH merR-type" evidence="6">
    <location>
        <begin position="8"/>
        <end position="78"/>
    </location>
</feature>
<dbReference type="SMART" id="SM00871">
    <property type="entry name" value="AraC_E_bind"/>
    <property type="match status" value="1"/>
</dbReference>
<dbReference type="AlphaFoldDB" id="A0A4R1QN81"/>
<dbReference type="InterPro" id="IPR011256">
    <property type="entry name" value="Reg_factor_effector_dom_sf"/>
</dbReference>
<dbReference type="PROSITE" id="PS50937">
    <property type="entry name" value="HTH_MERR_2"/>
    <property type="match status" value="1"/>
</dbReference>
<comment type="caution">
    <text evidence="7">The sequence shown here is derived from an EMBL/GenBank/DDBJ whole genome shotgun (WGS) entry which is preliminary data.</text>
</comment>
<dbReference type="SMART" id="SM00422">
    <property type="entry name" value="HTH_MERR"/>
    <property type="match status" value="1"/>
</dbReference>
<keyword evidence="3" id="KW-0238">DNA-binding</keyword>
<evidence type="ECO:0000256" key="3">
    <source>
        <dbReference type="ARBA" id="ARBA00023125"/>
    </source>
</evidence>
<keyword evidence="4" id="KW-0804">Transcription</keyword>
<dbReference type="SUPFAM" id="SSF46955">
    <property type="entry name" value="Putative DNA-binding domain"/>
    <property type="match status" value="1"/>
</dbReference>
<protein>
    <submittedName>
        <fullName evidence="7">MerR family transcriptional regulator</fullName>
    </submittedName>
</protein>
<dbReference type="InterPro" id="IPR029442">
    <property type="entry name" value="GyrI-like"/>
</dbReference>
<dbReference type="Gene3D" id="1.10.1660.10">
    <property type="match status" value="1"/>
</dbReference>
<organism evidence="7 8">
    <name type="scientific">Kineothrix alysoides</name>
    <dbReference type="NCBI Taxonomy" id="1469948"/>
    <lineage>
        <taxon>Bacteria</taxon>
        <taxon>Bacillati</taxon>
        <taxon>Bacillota</taxon>
        <taxon>Clostridia</taxon>
        <taxon>Lachnospirales</taxon>
        <taxon>Lachnospiraceae</taxon>
        <taxon>Kineothrix</taxon>
    </lineage>
</organism>
<name>A0A4R1QN81_9FIRM</name>
<dbReference type="InterPro" id="IPR047057">
    <property type="entry name" value="MerR_fam"/>
</dbReference>
<dbReference type="InterPro" id="IPR000551">
    <property type="entry name" value="MerR-type_HTH_dom"/>
</dbReference>
<evidence type="ECO:0000256" key="4">
    <source>
        <dbReference type="ARBA" id="ARBA00023163"/>
    </source>
</evidence>
<dbReference type="Gene3D" id="3.20.80.10">
    <property type="entry name" value="Regulatory factor, effector binding domain"/>
    <property type="match status" value="1"/>
</dbReference>
<reference evidence="7 8" key="1">
    <citation type="submission" date="2019-03" db="EMBL/GenBank/DDBJ databases">
        <title>Genomic Encyclopedia of Type Strains, Phase IV (KMG-IV): sequencing the most valuable type-strain genomes for metagenomic binning, comparative biology and taxonomic classification.</title>
        <authorList>
            <person name="Goeker M."/>
        </authorList>
    </citation>
    <scope>NUCLEOTIDE SEQUENCE [LARGE SCALE GENOMIC DNA]</scope>
    <source>
        <strain evidence="7 8">DSM 100556</strain>
    </source>
</reference>
<dbReference type="STRING" id="1469948.GCA_000732725_03403"/>
<dbReference type="RefSeq" id="WP_031392028.1">
    <property type="nucleotide sequence ID" value="NZ_JPNB01000002.1"/>
</dbReference>
<feature type="coiled-coil region" evidence="5">
    <location>
        <begin position="78"/>
        <end position="119"/>
    </location>
</feature>
<dbReference type="EMBL" id="SLUO01000016">
    <property type="protein sequence ID" value="TCL55209.1"/>
    <property type="molecule type" value="Genomic_DNA"/>
</dbReference>
<accession>A0A4R1QN81</accession>
<sequence>MKMDNGILLSIGQLAKICNISHKTLRYYDDLDLLKPSKVNEDNGYRFYSKWHITRIMTIKQLQEIGVSLTEIKSFLQKDGSANVIDSLQNILAEQENELEEQIQQLQSSLKKVKLLQSQCESIKDKVIFDAHSQIIIKKLQTRRIVFKLYRGEYKPDVFREFYKSIIDNFIQDGVGISGIDSSPLAIFKPDKTSSNIELKIGYGVNSDLISNTYCQEDIAGGEYACYIHEGNYESLMNDLYEMIYSNIEKSGYKVTGPCVVNYYINEAITPQSENFITEIQFPVIKN</sequence>
<dbReference type="CDD" id="cd01107">
    <property type="entry name" value="HTH_BmrR"/>
    <property type="match status" value="1"/>
</dbReference>
<dbReference type="GO" id="GO:0003700">
    <property type="term" value="F:DNA-binding transcription factor activity"/>
    <property type="evidence" value="ECO:0007669"/>
    <property type="project" value="InterPro"/>
</dbReference>
<proteinExistence type="predicted"/>
<gene>
    <name evidence="7" type="ORF">EDD76_11649</name>
</gene>
<dbReference type="InterPro" id="IPR009061">
    <property type="entry name" value="DNA-bd_dom_put_sf"/>
</dbReference>
<dbReference type="OrthoDB" id="9773308at2"/>
<dbReference type="Proteomes" id="UP000295718">
    <property type="component" value="Unassembled WGS sequence"/>
</dbReference>
<dbReference type="GO" id="GO:0003677">
    <property type="term" value="F:DNA binding"/>
    <property type="evidence" value="ECO:0007669"/>
    <property type="project" value="UniProtKB-KW"/>
</dbReference>
<evidence type="ECO:0000256" key="1">
    <source>
        <dbReference type="ARBA" id="ARBA00022491"/>
    </source>
</evidence>
<evidence type="ECO:0000256" key="2">
    <source>
        <dbReference type="ARBA" id="ARBA00023015"/>
    </source>
</evidence>
<dbReference type="Pfam" id="PF13411">
    <property type="entry name" value="MerR_1"/>
    <property type="match status" value="1"/>
</dbReference>
<evidence type="ECO:0000313" key="7">
    <source>
        <dbReference type="EMBL" id="TCL55209.1"/>
    </source>
</evidence>
<keyword evidence="2" id="KW-0805">Transcription regulation</keyword>
<keyword evidence="5" id="KW-0175">Coiled coil</keyword>
<evidence type="ECO:0000313" key="8">
    <source>
        <dbReference type="Proteomes" id="UP000295718"/>
    </source>
</evidence>
<dbReference type="Pfam" id="PF06445">
    <property type="entry name" value="GyrI-like"/>
    <property type="match status" value="1"/>
</dbReference>
<dbReference type="InterPro" id="IPR010499">
    <property type="entry name" value="AraC_E-bd"/>
</dbReference>
<dbReference type="SUPFAM" id="SSF55136">
    <property type="entry name" value="Probable bacterial effector-binding domain"/>
    <property type="match status" value="1"/>
</dbReference>
<dbReference type="PROSITE" id="PS00552">
    <property type="entry name" value="HTH_MERR_1"/>
    <property type="match status" value="1"/>
</dbReference>
<dbReference type="PANTHER" id="PTHR30204:SF69">
    <property type="entry name" value="MERR-FAMILY TRANSCRIPTIONAL REGULATOR"/>
    <property type="match status" value="1"/>
</dbReference>
<evidence type="ECO:0000259" key="6">
    <source>
        <dbReference type="PROSITE" id="PS50937"/>
    </source>
</evidence>
<dbReference type="PANTHER" id="PTHR30204">
    <property type="entry name" value="REDOX-CYCLING DRUG-SENSING TRANSCRIPTIONAL ACTIVATOR SOXR"/>
    <property type="match status" value="1"/>
</dbReference>
<keyword evidence="1" id="KW-0678">Repressor</keyword>